<dbReference type="HOGENOM" id="CLU_203411_0_0_1"/>
<dbReference type="PANTHER" id="PTHR47266">
    <property type="entry name" value="ENDONUCLEASE-RELATED"/>
    <property type="match status" value="1"/>
</dbReference>
<accession>A0A0C2WYI5</accession>
<dbReference type="Proteomes" id="UP000054549">
    <property type="component" value="Unassembled WGS sequence"/>
</dbReference>
<dbReference type="AlphaFoldDB" id="A0A0C2WYI5"/>
<dbReference type="EMBL" id="KN818284">
    <property type="protein sequence ID" value="KIL61463.1"/>
    <property type="molecule type" value="Genomic_DNA"/>
</dbReference>
<dbReference type="InParanoid" id="A0A0C2WYI5"/>
<dbReference type="OrthoDB" id="3256826at2759"/>
<proteinExistence type="predicted"/>
<dbReference type="STRING" id="946122.A0A0C2WYI5"/>
<dbReference type="InterPro" id="IPR052160">
    <property type="entry name" value="Gypsy_RT_Integrase-like"/>
</dbReference>
<sequence>MVDDVDTFCRTCSTCAMSKAVNQQPMGLLKTLPVPNRPWQSIGIDFVGPLPESSNRN</sequence>
<evidence type="ECO:0000313" key="2">
    <source>
        <dbReference type="Proteomes" id="UP000054549"/>
    </source>
</evidence>
<keyword evidence="2" id="KW-1185">Reference proteome</keyword>
<gene>
    <name evidence="1" type="ORF">M378DRAFT_38556</name>
</gene>
<protein>
    <submittedName>
        <fullName evidence="1">Uncharacterized protein</fullName>
    </submittedName>
</protein>
<organism evidence="1 2">
    <name type="scientific">Amanita muscaria (strain Koide BX008)</name>
    <dbReference type="NCBI Taxonomy" id="946122"/>
    <lineage>
        <taxon>Eukaryota</taxon>
        <taxon>Fungi</taxon>
        <taxon>Dikarya</taxon>
        <taxon>Basidiomycota</taxon>
        <taxon>Agaricomycotina</taxon>
        <taxon>Agaricomycetes</taxon>
        <taxon>Agaricomycetidae</taxon>
        <taxon>Agaricales</taxon>
        <taxon>Pluteineae</taxon>
        <taxon>Amanitaceae</taxon>
        <taxon>Amanita</taxon>
    </lineage>
</organism>
<name>A0A0C2WYI5_AMAMK</name>
<reference evidence="1 2" key="1">
    <citation type="submission" date="2014-04" db="EMBL/GenBank/DDBJ databases">
        <title>Evolutionary Origins and Diversification of the Mycorrhizal Mutualists.</title>
        <authorList>
            <consortium name="DOE Joint Genome Institute"/>
            <consortium name="Mycorrhizal Genomics Consortium"/>
            <person name="Kohler A."/>
            <person name="Kuo A."/>
            <person name="Nagy L.G."/>
            <person name="Floudas D."/>
            <person name="Copeland A."/>
            <person name="Barry K.W."/>
            <person name="Cichocki N."/>
            <person name="Veneault-Fourrey C."/>
            <person name="LaButti K."/>
            <person name="Lindquist E.A."/>
            <person name="Lipzen A."/>
            <person name="Lundell T."/>
            <person name="Morin E."/>
            <person name="Murat C."/>
            <person name="Riley R."/>
            <person name="Ohm R."/>
            <person name="Sun H."/>
            <person name="Tunlid A."/>
            <person name="Henrissat B."/>
            <person name="Grigoriev I.V."/>
            <person name="Hibbett D.S."/>
            <person name="Martin F."/>
        </authorList>
    </citation>
    <scope>NUCLEOTIDE SEQUENCE [LARGE SCALE GENOMIC DNA]</scope>
    <source>
        <strain evidence="1 2">Koide BX008</strain>
    </source>
</reference>
<evidence type="ECO:0000313" key="1">
    <source>
        <dbReference type="EMBL" id="KIL61463.1"/>
    </source>
</evidence>
<feature type="non-terminal residue" evidence="1">
    <location>
        <position position="57"/>
    </location>
</feature>